<name>A0AA38KGX4_9AGAR</name>
<evidence type="ECO:0000313" key="3">
    <source>
        <dbReference type="Proteomes" id="UP001163798"/>
    </source>
</evidence>
<accession>A0AA38KGX4</accession>
<gene>
    <name evidence="2" type="ORF">GGU10DRAFT_372640</name>
</gene>
<dbReference type="EMBL" id="MU793268">
    <property type="protein sequence ID" value="KAJ3788908.1"/>
    <property type="molecule type" value="Genomic_DNA"/>
</dbReference>
<dbReference type="AlphaFoldDB" id="A0AA38KGX4"/>
<keyword evidence="3" id="KW-1185">Reference proteome</keyword>
<proteinExistence type="predicted"/>
<feature type="compositionally biased region" description="Polar residues" evidence="1">
    <location>
        <begin position="1"/>
        <end position="15"/>
    </location>
</feature>
<organism evidence="2 3">
    <name type="scientific">Lentinula aff. detonsa</name>
    <dbReference type="NCBI Taxonomy" id="2804958"/>
    <lineage>
        <taxon>Eukaryota</taxon>
        <taxon>Fungi</taxon>
        <taxon>Dikarya</taxon>
        <taxon>Basidiomycota</taxon>
        <taxon>Agaricomycotina</taxon>
        <taxon>Agaricomycetes</taxon>
        <taxon>Agaricomycetidae</taxon>
        <taxon>Agaricales</taxon>
        <taxon>Marasmiineae</taxon>
        <taxon>Omphalotaceae</taxon>
        <taxon>Lentinula</taxon>
    </lineage>
</organism>
<protein>
    <submittedName>
        <fullName evidence="2">Uncharacterized protein</fullName>
    </submittedName>
</protein>
<feature type="region of interest" description="Disordered" evidence="1">
    <location>
        <begin position="224"/>
        <end position="263"/>
    </location>
</feature>
<evidence type="ECO:0000256" key="1">
    <source>
        <dbReference type="SAM" id="MobiDB-lite"/>
    </source>
</evidence>
<feature type="compositionally biased region" description="Polar residues" evidence="1">
    <location>
        <begin position="242"/>
        <end position="263"/>
    </location>
</feature>
<evidence type="ECO:0000313" key="2">
    <source>
        <dbReference type="EMBL" id="KAJ3788908.1"/>
    </source>
</evidence>
<reference evidence="2" key="1">
    <citation type="submission" date="2022-08" db="EMBL/GenBank/DDBJ databases">
        <authorList>
            <consortium name="DOE Joint Genome Institute"/>
            <person name="Min B."/>
            <person name="Riley R."/>
            <person name="Sierra-Patev S."/>
            <person name="Naranjo-Ortiz M."/>
            <person name="Looney B."/>
            <person name="Konkel Z."/>
            <person name="Slot J.C."/>
            <person name="Sakamoto Y."/>
            <person name="Steenwyk J.L."/>
            <person name="Rokas A."/>
            <person name="Carro J."/>
            <person name="Camarero S."/>
            <person name="Ferreira P."/>
            <person name="Molpeceres G."/>
            <person name="Ruiz-Duenas F.J."/>
            <person name="Serrano A."/>
            <person name="Henrissat B."/>
            <person name="Drula E."/>
            <person name="Hughes K.W."/>
            <person name="Mata J.L."/>
            <person name="Ishikawa N.K."/>
            <person name="Vargas-Isla R."/>
            <person name="Ushijima S."/>
            <person name="Smith C.A."/>
            <person name="Ahrendt S."/>
            <person name="Andreopoulos W."/>
            <person name="He G."/>
            <person name="Labutti K."/>
            <person name="Lipzen A."/>
            <person name="Ng V."/>
            <person name="Sandor L."/>
            <person name="Barry K."/>
            <person name="Martinez A.T."/>
            <person name="Xiao Y."/>
            <person name="Gibbons J.G."/>
            <person name="Terashima K."/>
            <person name="Hibbett D.S."/>
            <person name="Grigoriev I.V."/>
        </authorList>
    </citation>
    <scope>NUCLEOTIDE SEQUENCE</scope>
    <source>
        <strain evidence="2">TFB10291</strain>
    </source>
</reference>
<feature type="region of interest" description="Disordered" evidence="1">
    <location>
        <begin position="1"/>
        <end position="20"/>
    </location>
</feature>
<sequence length="325" mass="35392">MSTDSSSALGSSRGTDNARVLPGAAEIPKVTLVSRTQVSLKVNPEIQNRINHQLTATTADETIIISPFANLIVVAAQHYPWMHMASTLDACFKDAEETAKKDIKARSDALDTLEANISDERTRSEAERLIEFYGELSSDRFVKDAPKIMQSFLSHGDACTEIEAEALRIASQDLSNIDFDTMDIMVPLREYNDVLDRLVGTLQMEVFALESAILRLTVSTTESSSEKSAFMSDESDDPPTTPQSSAEINDNAPNIPDSTAQSAAARSQIAPVFKACLPIIRARGQNITMAQQLVEGAKQNLSMTVHLQSLGLGSDDDHSDVEDED</sequence>
<dbReference type="Proteomes" id="UP001163798">
    <property type="component" value="Unassembled WGS sequence"/>
</dbReference>
<comment type="caution">
    <text evidence="2">The sequence shown here is derived from an EMBL/GenBank/DDBJ whole genome shotgun (WGS) entry which is preliminary data.</text>
</comment>